<accession>A0AA36GMH8</accession>
<sequence>MVSTRWIGGEVLLADYEQEILLTLRYSRDRLLGAIRFGYPSAMPDNLLTLTAGRFSIAL</sequence>
<comment type="caution">
    <text evidence="1">The sequence shown here is derived from an EMBL/GenBank/DDBJ whole genome shotgun (WGS) entry which is preliminary data.</text>
</comment>
<dbReference type="AlphaFoldDB" id="A0AA36GMH8"/>
<protein>
    <submittedName>
        <fullName evidence="1">Uncharacterized protein</fullName>
    </submittedName>
</protein>
<organism evidence="1 2">
    <name type="scientific">Cylicocyclus nassatus</name>
    <name type="common">Nematode worm</name>
    <dbReference type="NCBI Taxonomy" id="53992"/>
    <lineage>
        <taxon>Eukaryota</taxon>
        <taxon>Metazoa</taxon>
        <taxon>Ecdysozoa</taxon>
        <taxon>Nematoda</taxon>
        <taxon>Chromadorea</taxon>
        <taxon>Rhabditida</taxon>
        <taxon>Rhabditina</taxon>
        <taxon>Rhabditomorpha</taxon>
        <taxon>Strongyloidea</taxon>
        <taxon>Strongylidae</taxon>
        <taxon>Cylicocyclus</taxon>
    </lineage>
</organism>
<reference evidence="1" key="1">
    <citation type="submission" date="2023-07" db="EMBL/GenBank/DDBJ databases">
        <authorList>
            <consortium name="CYATHOMIX"/>
        </authorList>
    </citation>
    <scope>NUCLEOTIDE SEQUENCE</scope>
    <source>
        <strain evidence="1">N/A</strain>
    </source>
</reference>
<proteinExistence type="predicted"/>
<dbReference type="Proteomes" id="UP001176961">
    <property type="component" value="Unassembled WGS sequence"/>
</dbReference>
<gene>
    <name evidence="1" type="ORF">CYNAS_LOCUS6801</name>
</gene>
<dbReference type="EMBL" id="CATQJL010000112">
    <property type="protein sequence ID" value="CAJ0594818.1"/>
    <property type="molecule type" value="Genomic_DNA"/>
</dbReference>
<evidence type="ECO:0000313" key="2">
    <source>
        <dbReference type="Proteomes" id="UP001176961"/>
    </source>
</evidence>
<keyword evidence="2" id="KW-1185">Reference proteome</keyword>
<name>A0AA36GMH8_CYLNA</name>
<evidence type="ECO:0000313" key="1">
    <source>
        <dbReference type="EMBL" id="CAJ0594818.1"/>
    </source>
</evidence>